<dbReference type="CDD" id="cd09660">
    <property type="entry name" value="Csx1_III-U"/>
    <property type="match status" value="1"/>
</dbReference>
<dbReference type="eggNOG" id="COG1517">
    <property type="taxonomic scope" value="Bacteria"/>
</dbReference>
<proteinExistence type="predicted"/>
<dbReference type="HOGENOM" id="CLU_045946_0_0_9"/>
<organism evidence="2 3">
    <name type="scientific">Caldanaerobacter subterraneus subsp. tengcongensis (strain DSM 15242 / JCM 11007 / NBRC 100824 / MB4)</name>
    <name type="common">Thermoanaerobacter tengcongensis</name>
    <dbReference type="NCBI Taxonomy" id="273068"/>
    <lineage>
        <taxon>Bacteria</taxon>
        <taxon>Bacillati</taxon>
        <taxon>Bacillota</taxon>
        <taxon>Clostridia</taxon>
        <taxon>Thermoanaerobacterales</taxon>
        <taxon>Thermoanaerobacteraceae</taxon>
        <taxon>Caldanaerobacter</taxon>
    </lineage>
</organism>
<name>Q8R6Z4_CALS4</name>
<dbReference type="AlphaFoldDB" id="Q8R6Z4"/>
<dbReference type="Pfam" id="PF09455">
    <property type="entry name" value="Csx1_HEPN"/>
    <property type="match status" value="1"/>
</dbReference>
<dbReference type="KEGG" id="tte:TTE2636"/>
<dbReference type="InterPro" id="IPR019016">
    <property type="entry name" value="Csx1-like_HEPN"/>
</dbReference>
<dbReference type="Gene3D" id="3.40.50.10640">
    <property type="entry name" value="SSO1389-like"/>
    <property type="match status" value="1"/>
</dbReference>
<reference evidence="2 3" key="1">
    <citation type="journal article" date="2002" name="Genome Res.">
        <title>A complete sequence of the T. tengcongensis genome.</title>
        <authorList>
            <person name="Bao Q."/>
            <person name="Tian Y."/>
            <person name="Li W."/>
            <person name="Xu Z."/>
            <person name="Xuan Z."/>
            <person name="Hu S."/>
            <person name="Dong W."/>
            <person name="Yang J."/>
            <person name="Chen Y."/>
            <person name="Xue Y."/>
            <person name="Xu Y."/>
            <person name="Lai X."/>
            <person name="Huang L."/>
            <person name="Dong X."/>
            <person name="Ma Y."/>
            <person name="Ling L."/>
            <person name="Tan H."/>
            <person name="Chen R."/>
            <person name="Wang J."/>
            <person name="Yu J."/>
            <person name="Yang H."/>
        </authorList>
    </citation>
    <scope>NUCLEOTIDE SEQUENCE [LARGE SCALE GENOMIC DNA]</scope>
    <source>
        <strain evidence="3">DSM 15242 / JCM 11007 / NBRC 100824 / MB4</strain>
    </source>
</reference>
<dbReference type="InterPro" id="IPR010171">
    <property type="entry name" value="CRISPR_Csx1"/>
</dbReference>
<dbReference type="Proteomes" id="UP000000555">
    <property type="component" value="Chromosome"/>
</dbReference>
<dbReference type="STRING" id="273068.TTE2636"/>
<evidence type="ECO:0000313" key="2">
    <source>
        <dbReference type="EMBL" id="AAM25756.1"/>
    </source>
</evidence>
<dbReference type="OrthoDB" id="2080251at2"/>
<keyword evidence="3" id="KW-1185">Reference proteome</keyword>
<accession>Q8R6Z4</accession>
<feature type="domain" description="CRISPR system endoribonuclease Csx1-like HEPN" evidence="1">
    <location>
        <begin position="386"/>
        <end position="462"/>
    </location>
</feature>
<dbReference type="EMBL" id="AE008691">
    <property type="protein sequence ID" value="AAM25756.1"/>
    <property type="molecule type" value="Genomic_DNA"/>
</dbReference>
<evidence type="ECO:0000259" key="1">
    <source>
        <dbReference type="Pfam" id="PF09455"/>
    </source>
</evidence>
<dbReference type="Gene3D" id="1.10.3740.10">
    <property type="entry name" value="SSO1389-like domains"/>
    <property type="match status" value="1"/>
</dbReference>
<dbReference type="SUPFAM" id="SSF160980">
    <property type="entry name" value="SSO1389-like"/>
    <property type="match status" value="1"/>
</dbReference>
<evidence type="ECO:0000313" key="3">
    <source>
        <dbReference type="Proteomes" id="UP000000555"/>
    </source>
</evidence>
<dbReference type="NCBIfam" id="TIGR01897">
    <property type="entry name" value="cas_MJ1666"/>
    <property type="match status" value="1"/>
</dbReference>
<protein>
    <recommendedName>
        <fullName evidence="1">CRISPR system endoribonuclease Csx1-like HEPN domain-containing protein</fullName>
    </recommendedName>
</protein>
<sequence>MKVIYQIGRFDKGFMKTQEFTFRQEKYTEVLTSFVMKKFFQKKNPQEKSMVVLIFPVSLILNESAIKEVIESNDEAIEKFKEKLERFKDMVPNTLQEYSTDPYAFYSFHPHCKIADDFFVIHSLGGYKIFGEYIEFNSDYNDIVLQIFSDMAIRYLNEYNRDNETMEFYIDISSGHNIYISALLEAARYFSVFSGLLNWLKKEKRPKIFLAFSDPILPGTTGMKEYEIHIEELRFKTFFSSPIGEEELDNFNLARRIAGKEKELKNVLQKLFENFLICFSAIKNNTPLVLYHFNFDAWEDVISFLKDFLEMLKRKLSGTWESSPVLFKSDYLNTILSLGFYAGILEVLETKGISKYDYENGIALEEIKQLFASEENSIYKLFGLETHIPILGREVHNLCHGGKKKEKSILNQATEEWSKVYNFIDEGKSSSFENRNFLAHSGFERNVTEVRKEEGKLYLRYDKSFEKKILKCLKKYV</sequence>
<gene>
    <name evidence="2" type="ordered locus">TTE2636</name>
</gene>
<dbReference type="RefSeq" id="WP_011026631.1">
    <property type="nucleotide sequence ID" value="NC_003869.1"/>
</dbReference>
<dbReference type="InterPro" id="IPR027419">
    <property type="entry name" value="CRISPR-assoc_Csx1_C"/>
</dbReference>